<accession>E6VVF9</accession>
<proteinExistence type="predicted"/>
<dbReference type="AlphaFoldDB" id="E6VVF9"/>
<dbReference type="EMBL" id="CP002431">
    <property type="protein sequence ID" value="ADU62403.1"/>
    <property type="molecule type" value="Genomic_DNA"/>
</dbReference>
<dbReference type="Proteomes" id="UP000002191">
    <property type="component" value="Chromosome"/>
</dbReference>
<name>E6VVF9_PSEA9</name>
<reference evidence="1 2" key="2">
    <citation type="journal article" date="2014" name="Genome Announc.">
        <title>Complete Genome Sequence of the Subsurface, Mesophilic Sulfate-Reducing Bacterium Desulfovibrio aespoeensis Aspo-2.</title>
        <authorList>
            <person name="Pedersen K."/>
            <person name="Bengtsson A."/>
            <person name="Edlund J."/>
            <person name="Rabe L."/>
            <person name="Hazen T."/>
            <person name="Chakraborty R."/>
            <person name="Goodwin L."/>
            <person name="Shapiro N."/>
        </authorList>
    </citation>
    <scope>NUCLEOTIDE SEQUENCE [LARGE SCALE GENOMIC DNA]</scope>
    <source>
        <strain evidence="2">ATCC 700646 / DSM 10631 / Aspo-2</strain>
    </source>
</reference>
<protein>
    <submittedName>
        <fullName evidence="1">Uncharacterized protein</fullName>
    </submittedName>
</protein>
<organism evidence="1 2">
    <name type="scientific">Pseudodesulfovibrio aespoeensis (strain ATCC 700646 / DSM 10631 / Aspo-2)</name>
    <name type="common">Desulfovibrio aespoeensis</name>
    <dbReference type="NCBI Taxonomy" id="643562"/>
    <lineage>
        <taxon>Bacteria</taxon>
        <taxon>Pseudomonadati</taxon>
        <taxon>Thermodesulfobacteriota</taxon>
        <taxon>Desulfovibrionia</taxon>
        <taxon>Desulfovibrionales</taxon>
        <taxon>Desulfovibrionaceae</taxon>
    </lineage>
</organism>
<evidence type="ECO:0000313" key="1">
    <source>
        <dbReference type="EMBL" id="ADU62403.1"/>
    </source>
</evidence>
<sequence precursor="true">MHQRQKAAILFGCAVALAAGAYLILSRSASEGPAVRQEVATPSDKNATAPAWVNTGQSPTPDYSAIDAMARNATPAEEPAPDMPRQAIEIREDGTVTLTFVETLTDSLLAGFQPVGSRGAPATTITIKSLNLLFGQELSGFSVSGDDLGASRRAVLDYVFTPGMIRMLHELYAPVLMAHLVDSATLDERTYTVGDTIEERTLTKAETAIMLRLVAQRTEQTASALRAVNTDPAITELAGKYLGAAKAVERANLQLQQSIDTGRDTAETGQRLKQAILQREQVRESIITRMRDACPGCPDSDLFYLAQWSYRRVLTDPDKRTAAFAEAADALDDLAKRMRDRSAQLE</sequence>
<gene>
    <name evidence="1" type="ordered locus">Daes_1389</name>
</gene>
<dbReference type="KEGG" id="das:Daes_1389"/>
<keyword evidence="2" id="KW-1185">Reference proteome</keyword>
<dbReference type="HOGENOM" id="CLU_805924_0_0_7"/>
<dbReference type="STRING" id="643562.Daes_1389"/>
<dbReference type="OrthoDB" id="5471817at2"/>
<dbReference type="RefSeq" id="WP_013514333.1">
    <property type="nucleotide sequence ID" value="NC_014844.1"/>
</dbReference>
<reference evidence="2" key="1">
    <citation type="submission" date="2010-12" db="EMBL/GenBank/DDBJ databases">
        <title>Complete sequence of Desulfovibrio aespoeensis Aspo-2.</title>
        <authorList>
            <consortium name="US DOE Joint Genome Institute"/>
            <person name="Lucas S."/>
            <person name="Copeland A."/>
            <person name="Lapidus A."/>
            <person name="Cheng J.-F."/>
            <person name="Goodwin L."/>
            <person name="Pitluck S."/>
            <person name="Chertkov O."/>
            <person name="Misra M."/>
            <person name="Detter J.C."/>
            <person name="Han C."/>
            <person name="Tapia R."/>
            <person name="Land M."/>
            <person name="Hauser L."/>
            <person name="Kyrpides N."/>
            <person name="Ivanova N."/>
            <person name="Ovchinnikova G."/>
            <person name="Pedersen K."/>
            <person name="Jagevall S."/>
            <person name="Hazen T."/>
            <person name="Woyke T."/>
        </authorList>
    </citation>
    <scope>NUCLEOTIDE SEQUENCE [LARGE SCALE GENOMIC DNA]</scope>
    <source>
        <strain evidence="2">ATCC 700646 / DSM 10631 / Aspo-2</strain>
    </source>
</reference>
<dbReference type="eggNOG" id="ENOG50346K2">
    <property type="taxonomic scope" value="Bacteria"/>
</dbReference>
<evidence type="ECO:0000313" key="2">
    <source>
        <dbReference type="Proteomes" id="UP000002191"/>
    </source>
</evidence>